<dbReference type="AlphaFoldDB" id="A0AB33CZR3"/>
<proteinExistence type="predicted"/>
<dbReference type="KEGG" id="afq:AFA_08090"/>
<dbReference type="RefSeq" id="WP_094196474.1">
    <property type="nucleotide sequence ID" value="NZ_CP021641.1"/>
</dbReference>
<protein>
    <submittedName>
        <fullName evidence="1">Uncharacterized protein</fullName>
    </submittedName>
</protein>
<accession>A0AB33CZR3</accession>
<dbReference type="EMBL" id="CP021641">
    <property type="protein sequence ID" value="ASR89402.1"/>
    <property type="molecule type" value="Genomic_DNA"/>
</dbReference>
<sequence>MQVDDTQFPLVFLREHSPQQTPQQAQDQLEALLNRGQRFVLLTDRMGGEDPAHEESYEDRKQRALFFKQNKPRLKALCAGMVVISKGRAIPAAARLAQQTLGRVLGLRFAFVMDETQARMQARRLLEAGPVKEVEKTR</sequence>
<dbReference type="Proteomes" id="UP000214561">
    <property type="component" value="Chromosome"/>
</dbReference>
<gene>
    <name evidence="1" type="ORF">AFA_08090</name>
</gene>
<evidence type="ECO:0000313" key="2">
    <source>
        <dbReference type="Proteomes" id="UP000214561"/>
    </source>
</evidence>
<organism evidence="1 2">
    <name type="scientific">Alcaligenes faecalis</name>
    <dbReference type="NCBI Taxonomy" id="511"/>
    <lineage>
        <taxon>Bacteria</taxon>
        <taxon>Pseudomonadati</taxon>
        <taxon>Pseudomonadota</taxon>
        <taxon>Betaproteobacteria</taxon>
        <taxon>Burkholderiales</taxon>
        <taxon>Alcaligenaceae</taxon>
        <taxon>Alcaligenes</taxon>
    </lineage>
</organism>
<reference evidence="1 2" key="1">
    <citation type="submission" date="2017-05" db="EMBL/GenBank/DDBJ databases">
        <authorList>
            <person name="Qiu J.G."/>
            <person name="He J."/>
        </authorList>
    </citation>
    <scope>NUCLEOTIDE SEQUENCE [LARGE SCALE GENOMIC DNA]</scope>
    <source>
        <strain evidence="1 2">JQ135</strain>
    </source>
</reference>
<evidence type="ECO:0000313" key="1">
    <source>
        <dbReference type="EMBL" id="ASR89402.1"/>
    </source>
</evidence>
<name>A0AB33CZR3_ALCFA</name>